<keyword evidence="9 11" id="KW-0998">Cell outer membrane</keyword>
<keyword evidence="5 11" id="KW-0732">Signal</keyword>
<evidence type="ECO:0000256" key="12">
    <source>
        <dbReference type="SAM" id="SignalP"/>
    </source>
</evidence>
<evidence type="ECO:0000256" key="3">
    <source>
        <dbReference type="ARBA" id="ARBA00006929"/>
    </source>
</evidence>
<keyword evidence="13" id="KW-0282">Flagellum</keyword>
<feature type="signal peptide" evidence="12">
    <location>
        <begin position="1"/>
        <end position="24"/>
    </location>
</feature>
<evidence type="ECO:0000256" key="10">
    <source>
        <dbReference type="ARBA" id="ARBA00023288"/>
    </source>
</evidence>
<evidence type="ECO:0000313" key="14">
    <source>
        <dbReference type="Proteomes" id="UP000515977"/>
    </source>
</evidence>
<comment type="subcellular location">
    <subcellularLocation>
        <location evidence="11">Cell outer membrane</location>
        <topology evidence="11">Lipid-anchor</topology>
    </subcellularLocation>
    <subcellularLocation>
        <location evidence="11">Bacterial flagellum basal body</location>
    </subcellularLocation>
    <subcellularLocation>
        <location evidence="2">Membrane</location>
        <topology evidence="2">Lipid-anchor</topology>
    </subcellularLocation>
</comment>
<dbReference type="EMBL" id="CP060711">
    <property type="protein sequence ID" value="QNN46722.1"/>
    <property type="molecule type" value="Genomic_DNA"/>
</dbReference>
<dbReference type="PANTHER" id="PTHR34933:SF1">
    <property type="entry name" value="FLAGELLAR L-RING PROTEIN"/>
    <property type="match status" value="1"/>
</dbReference>
<evidence type="ECO:0000256" key="6">
    <source>
        <dbReference type="ARBA" id="ARBA00023136"/>
    </source>
</evidence>
<dbReference type="GO" id="GO:0003774">
    <property type="term" value="F:cytoskeletal motor activity"/>
    <property type="evidence" value="ECO:0007669"/>
    <property type="project" value="InterPro"/>
</dbReference>
<evidence type="ECO:0000256" key="1">
    <source>
        <dbReference type="ARBA" id="ARBA00002591"/>
    </source>
</evidence>
<name>A0A7G9QTP7_9GAMM</name>
<dbReference type="PRINTS" id="PR01008">
    <property type="entry name" value="FLGLRINGFLGH"/>
</dbReference>
<dbReference type="GO" id="GO:0009427">
    <property type="term" value="C:bacterial-type flagellum basal body, distal rod, L ring"/>
    <property type="evidence" value="ECO:0007669"/>
    <property type="project" value="InterPro"/>
</dbReference>
<sequence>MNRVVSFARAAALAAAVLGLASCASVNRLQGDVRPFDAPIAAYAAEPAPLPTRNGPSPGDGGGSIYASRSGKGMRLFQDNKAGDVGDLLTIVLVESTTATTQANTAVTKKSGLDFAAPSIGGAVVPGLSASVDGARDFAGTGNSAQSNKLAGQLTVRVIQDLGNGNLLVRGDKQLRLNQGDELVQVQGIVRRADIGTDNRITSDRVADARIVYGGRGTIARSNAMGWLGRFFNSALFPY</sequence>
<gene>
    <name evidence="11" type="primary">flgH</name>
    <name evidence="13" type="ORF">H9L17_00560</name>
</gene>
<evidence type="ECO:0000256" key="7">
    <source>
        <dbReference type="ARBA" id="ARBA00023139"/>
    </source>
</evidence>
<evidence type="ECO:0000256" key="9">
    <source>
        <dbReference type="ARBA" id="ARBA00023237"/>
    </source>
</evidence>
<dbReference type="GO" id="GO:0009279">
    <property type="term" value="C:cell outer membrane"/>
    <property type="evidence" value="ECO:0007669"/>
    <property type="project" value="UniProtKB-SubCell"/>
</dbReference>
<evidence type="ECO:0000256" key="2">
    <source>
        <dbReference type="ARBA" id="ARBA00004635"/>
    </source>
</evidence>
<comment type="subunit">
    <text evidence="4 11">The basal body constitutes a major portion of the flagellar organelle and consists of four rings (L,P,S, and M) mounted on a central rod.</text>
</comment>
<dbReference type="PANTHER" id="PTHR34933">
    <property type="entry name" value="FLAGELLAR L-RING PROTEIN"/>
    <property type="match status" value="1"/>
</dbReference>
<keyword evidence="6 11" id="KW-0472">Membrane</keyword>
<proteinExistence type="inferred from homology"/>
<keyword evidence="14" id="KW-1185">Reference proteome</keyword>
<evidence type="ECO:0000256" key="5">
    <source>
        <dbReference type="ARBA" id="ARBA00022729"/>
    </source>
</evidence>
<comment type="function">
    <text evidence="1 11">Assembles around the rod to form the L-ring and probably protects the motor/basal body from shearing forces during rotation.</text>
</comment>
<dbReference type="Pfam" id="PF02107">
    <property type="entry name" value="FlgH"/>
    <property type="match status" value="1"/>
</dbReference>
<keyword evidence="13" id="KW-0969">Cilium</keyword>
<dbReference type="RefSeq" id="WP_187570486.1">
    <property type="nucleotide sequence ID" value="NZ_CP060711.1"/>
</dbReference>
<keyword evidence="13" id="KW-0966">Cell projection</keyword>
<dbReference type="AlphaFoldDB" id="A0A7G9QTP7"/>
<evidence type="ECO:0000313" key="13">
    <source>
        <dbReference type="EMBL" id="QNN46722.1"/>
    </source>
</evidence>
<evidence type="ECO:0000256" key="11">
    <source>
        <dbReference type="HAMAP-Rule" id="MF_00415"/>
    </source>
</evidence>
<accession>A0A7G9QTP7</accession>
<dbReference type="Proteomes" id="UP000515977">
    <property type="component" value="Chromosome"/>
</dbReference>
<evidence type="ECO:0000256" key="8">
    <source>
        <dbReference type="ARBA" id="ARBA00023143"/>
    </source>
</evidence>
<reference evidence="13 14" key="1">
    <citation type="submission" date="2020-08" db="EMBL/GenBank/DDBJ databases">
        <title>Genome sequence of Thermomonas brevis KACC 16975T.</title>
        <authorList>
            <person name="Hyun D.-W."/>
            <person name="Bae J.-W."/>
        </authorList>
    </citation>
    <scope>NUCLEOTIDE SEQUENCE [LARGE SCALE GENOMIC DNA]</scope>
    <source>
        <strain evidence="13 14">KACC 16975</strain>
    </source>
</reference>
<dbReference type="KEGG" id="tbv:H9L17_00560"/>
<dbReference type="GO" id="GO:0071973">
    <property type="term" value="P:bacterial-type flagellum-dependent cell motility"/>
    <property type="evidence" value="ECO:0007669"/>
    <property type="project" value="InterPro"/>
</dbReference>
<comment type="similarity">
    <text evidence="3 11">Belongs to the FlgH family.</text>
</comment>
<feature type="chain" id="PRO_5028989357" description="Flagellar L-ring protein" evidence="12">
    <location>
        <begin position="25"/>
        <end position="239"/>
    </location>
</feature>
<dbReference type="HAMAP" id="MF_00415">
    <property type="entry name" value="FlgH"/>
    <property type="match status" value="1"/>
</dbReference>
<dbReference type="PROSITE" id="PS51257">
    <property type="entry name" value="PROKAR_LIPOPROTEIN"/>
    <property type="match status" value="1"/>
</dbReference>
<keyword evidence="10 11" id="KW-0449">Lipoprotein</keyword>
<keyword evidence="7" id="KW-0564">Palmitate</keyword>
<organism evidence="13 14">
    <name type="scientific">Thermomonas brevis</name>
    <dbReference type="NCBI Taxonomy" id="215691"/>
    <lineage>
        <taxon>Bacteria</taxon>
        <taxon>Pseudomonadati</taxon>
        <taxon>Pseudomonadota</taxon>
        <taxon>Gammaproteobacteria</taxon>
        <taxon>Lysobacterales</taxon>
        <taxon>Lysobacteraceae</taxon>
        <taxon>Thermomonas</taxon>
    </lineage>
</organism>
<keyword evidence="8 11" id="KW-0975">Bacterial flagellum</keyword>
<protein>
    <recommendedName>
        <fullName evidence="11">Flagellar L-ring protein</fullName>
    </recommendedName>
    <alternativeName>
        <fullName evidence="11">Basal body L-ring protein</fullName>
    </alternativeName>
</protein>
<dbReference type="InterPro" id="IPR000527">
    <property type="entry name" value="Flag_Lring"/>
</dbReference>
<evidence type="ECO:0000256" key="4">
    <source>
        <dbReference type="ARBA" id="ARBA00011439"/>
    </source>
</evidence>